<comment type="caution">
    <text evidence="2">The sequence shown here is derived from an EMBL/GenBank/DDBJ whole genome shotgun (WGS) entry which is preliminary data.</text>
</comment>
<sequence length="72" mass="8154">MSSEQFRVWSCSELVVCAFFLLDFTVGDMSELGICESFKVKQAVLLSATEVTEMILRVDEIITCAPRRREGM</sequence>
<dbReference type="OrthoDB" id="10248520at2759"/>
<dbReference type="SUPFAM" id="SSF48592">
    <property type="entry name" value="GroEL equatorial domain-like"/>
    <property type="match status" value="1"/>
</dbReference>
<organism evidence="2 3">
    <name type="scientific">Solanum commersonii</name>
    <name type="common">Commerson's wild potato</name>
    <name type="synonym">Commerson's nightshade</name>
    <dbReference type="NCBI Taxonomy" id="4109"/>
    <lineage>
        <taxon>Eukaryota</taxon>
        <taxon>Viridiplantae</taxon>
        <taxon>Streptophyta</taxon>
        <taxon>Embryophyta</taxon>
        <taxon>Tracheophyta</taxon>
        <taxon>Spermatophyta</taxon>
        <taxon>Magnoliopsida</taxon>
        <taxon>eudicotyledons</taxon>
        <taxon>Gunneridae</taxon>
        <taxon>Pentapetalae</taxon>
        <taxon>asterids</taxon>
        <taxon>lamiids</taxon>
        <taxon>Solanales</taxon>
        <taxon>Solanaceae</taxon>
        <taxon>Solanoideae</taxon>
        <taxon>Solaneae</taxon>
        <taxon>Solanum</taxon>
    </lineage>
</organism>
<keyword evidence="3" id="KW-1185">Reference proteome</keyword>
<protein>
    <submittedName>
        <fullName evidence="2">Uncharacterized protein</fullName>
    </submittedName>
</protein>
<gene>
    <name evidence="2" type="ORF">H5410_020755</name>
</gene>
<evidence type="ECO:0000256" key="1">
    <source>
        <dbReference type="SAM" id="SignalP"/>
    </source>
</evidence>
<dbReference type="Proteomes" id="UP000824120">
    <property type="component" value="Chromosome 4"/>
</dbReference>
<keyword evidence="1" id="KW-0732">Signal</keyword>
<evidence type="ECO:0000313" key="2">
    <source>
        <dbReference type="EMBL" id="KAG5609474.1"/>
    </source>
</evidence>
<accession>A0A9J5ZA02</accession>
<dbReference type="AlphaFoldDB" id="A0A9J5ZA02"/>
<name>A0A9J5ZA02_SOLCO</name>
<reference evidence="2 3" key="1">
    <citation type="submission" date="2020-09" db="EMBL/GenBank/DDBJ databases">
        <title>De no assembly of potato wild relative species, Solanum commersonii.</title>
        <authorList>
            <person name="Cho K."/>
        </authorList>
    </citation>
    <scope>NUCLEOTIDE SEQUENCE [LARGE SCALE GENOMIC DNA]</scope>
    <source>
        <strain evidence="2">LZ3.2</strain>
        <tissue evidence="2">Leaf</tissue>
    </source>
</reference>
<feature type="signal peptide" evidence="1">
    <location>
        <begin position="1"/>
        <end position="27"/>
    </location>
</feature>
<dbReference type="Gene3D" id="1.10.560.10">
    <property type="entry name" value="GroEL-like equatorial domain"/>
    <property type="match status" value="1"/>
</dbReference>
<dbReference type="InterPro" id="IPR027413">
    <property type="entry name" value="GROEL-like_equatorial_sf"/>
</dbReference>
<dbReference type="EMBL" id="JACXVP010000004">
    <property type="protein sequence ID" value="KAG5609474.1"/>
    <property type="molecule type" value="Genomic_DNA"/>
</dbReference>
<proteinExistence type="predicted"/>
<feature type="chain" id="PRO_5039903928" evidence="1">
    <location>
        <begin position="28"/>
        <end position="72"/>
    </location>
</feature>
<evidence type="ECO:0000313" key="3">
    <source>
        <dbReference type="Proteomes" id="UP000824120"/>
    </source>
</evidence>